<dbReference type="AlphaFoldDB" id="A0A101HI47"/>
<gene>
    <name evidence="1" type="ORF">XD93_0425</name>
</gene>
<dbReference type="GO" id="GO:0032259">
    <property type="term" value="P:methylation"/>
    <property type="evidence" value="ECO:0007669"/>
    <property type="project" value="UniProtKB-KW"/>
</dbReference>
<comment type="caution">
    <text evidence="1">The sequence shown here is derived from an EMBL/GenBank/DDBJ whole genome shotgun (WGS) entry which is preliminary data.</text>
</comment>
<evidence type="ECO:0000313" key="1">
    <source>
        <dbReference type="EMBL" id="KUK77282.1"/>
    </source>
</evidence>
<dbReference type="GO" id="GO:0008168">
    <property type="term" value="F:methyltransferase activity"/>
    <property type="evidence" value="ECO:0007669"/>
    <property type="project" value="UniProtKB-KW"/>
</dbReference>
<keyword evidence="1" id="KW-0808">Transferase</keyword>
<protein>
    <submittedName>
        <fullName evidence="1">Methyltransferase type 11</fullName>
    </submittedName>
</protein>
<accession>A0A101HI47</accession>
<dbReference type="EMBL" id="LGGO01000047">
    <property type="protein sequence ID" value="KUK77282.1"/>
    <property type="molecule type" value="Genomic_DNA"/>
</dbReference>
<keyword evidence="1" id="KW-0489">Methyltransferase</keyword>
<organism evidence="1 2">
    <name type="scientific">candidate division WS6 bacterium 34_10</name>
    <dbReference type="NCBI Taxonomy" id="1641389"/>
    <lineage>
        <taxon>Bacteria</taxon>
        <taxon>Candidatus Dojkabacteria</taxon>
    </lineage>
</organism>
<sequence length="101" mass="12035">MGVLEHIEPIEKLCKVVSEIDRVFKEYCVVVPCINTVLEPHLKSLRWQLRDYNKKRRIEGVGVNYFSDDAWLKFDGFKDASIKRFWYIPGILLNIMIYKKK</sequence>
<name>A0A101HI47_9BACT</name>
<proteinExistence type="predicted"/>
<dbReference type="Proteomes" id="UP000053904">
    <property type="component" value="Unassembled WGS sequence"/>
</dbReference>
<evidence type="ECO:0000313" key="2">
    <source>
        <dbReference type="Proteomes" id="UP000053904"/>
    </source>
</evidence>
<reference evidence="2" key="1">
    <citation type="journal article" date="2015" name="MBio">
        <title>Genome-Resolved Metagenomic Analysis Reveals Roles for Candidate Phyla and Other Microbial Community Members in Biogeochemical Transformations in Oil Reservoirs.</title>
        <authorList>
            <person name="Hu P."/>
            <person name="Tom L."/>
            <person name="Singh A."/>
            <person name="Thomas B.C."/>
            <person name="Baker B.J."/>
            <person name="Piceno Y.M."/>
            <person name="Andersen G.L."/>
            <person name="Banfield J.F."/>
        </authorList>
    </citation>
    <scope>NUCLEOTIDE SEQUENCE [LARGE SCALE GENOMIC DNA]</scope>
</reference>